<dbReference type="Proteomes" id="UP001470230">
    <property type="component" value="Unassembled WGS sequence"/>
</dbReference>
<accession>A0ABR2GTS7</accession>
<sequence length="390" mass="45284">MQCESPLKHAPPVSNAKLVSFALFLRHGIRTPVYTHKYLSRSEVGTWICDSEDSEAPRNHFSIYPNIDQSFSKISRRYFNQLDTNLVEYPINCQAGDLLIEGMRQHYELGLFYQKYLIHELHFLPRLIHTEYMDLRSSYVERTFRSGESFMAGLYPPVLPNESITFTTGSDSLDYLTIDASFCADLQKDINKFGQSKELTDRINENRILYKEIYEALNSSVDESNWRHLGDILGLAYCTNQKFPKAIEHLITEEIFNRSQTDSGFYYYKLYSVRKGVSSAPIFRDLFSKLDEKRTSKRFFLFSAHDTTLASILATLGYTDDRLPTFRSHLAFEIWERPEGSGKKYVRVVMNGDEVNIGDEDEIITLMQYNAFKEKLAKIGINNYCPEYPF</sequence>
<dbReference type="PROSITE" id="PS00778">
    <property type="entry name" value="HIS_ACID_PHOSPHAT_2"/>
    <property type="match status" value="1"/>
</dbReference>
<evidence type="ECO:0000256" key="2">
    <source>
        <dbReference type="ARBA" id="ARBA00022801"/>
    </source>
</evidence>
<dbReference type="SUPFAM" id="SSF53254">
    <property type="entry name" value="Phosphoglycerate mutase-like"/>
    <property type="match status" value="1"/>
</dbReference>
<dbReference type="Pfam" id="PF00328">
    <property type="entry name" value="His_Phos_2"/>
    <property type="match status" value="1"/>
</dbReference>
<dbReference type="PANTHER" id="PTHR11567:SF110">
    <property type="entry name" value="2-PHOSPHOXYLOSE PHOSPHATASE 1"/>
    <property type="match status" value="1"/>
</dbReference>
<evidence type="ECO:0008006" key="5">
    <source>
        <dbReference type="Google" id="ProtNLM"/>
    </source>
</evidence>
<organism evidence="3 4">
    <name type="scientific">Tritrichomonas musculus</name>
    <dbReference type="NCBI Taxonomy" id="1915356"/>
    <lineage>
        <taxon>Eukaryota</taxon>
        <taxon>Metamonada</taxon>
        <taxon>Parabasalia</taxon>
        <taxon>Tritrichomonadida</taxon>
        <taxon>Tritrichomonadidae</taxon>
        <taxon>Tritrichomonas</taxon>
    </lineage>
</organism>
<dbReference type="InterPro" id="IPR029033">
    <property type="entry name" value="His_PPase_superfam"/>
</dbReference>
<dbReference type="EMBL" id="JAPFFF010000060">
    <property type="protein sequence ID" value="KAK8837358.1"/>
    <property type="molecule type" value="Genomic_DNA"/>
</dbReference>
<name>A0ABR2GTS7_9EUKA</name>
<comment type="similarity">
    <text evidence="1">Belongs to the histidine acid phosphatase family.</text>
</comment>
<keyword evidence="2" id="KW-0378">Hydrolase</keyword>
<dbReference type="Gene3D" id="3.40.50.1240">
    <property type="entry name" value="Phosphoglycerate mutase-like"/>
    <property type="match status" value="1"/>
</dbReference>
<evidence type="ECO:0000313" key="3">
    <source>
        <dbReference type="EMBL" id="KAK8837358.1"/>
    </source>
</evidence>
<dbReference type="InterPro" id="IPR000560">
    <property type="entry name" value="His_Pase_clade-2"/>
</dbReference>
<protein>
    <recommendedName>
        <fullName evidence="5">Histidine acid phosphatase family protein</fullName>
    </recommendedName>
</protein>
<reference evidence="3 4" key="1">
    <citation type="submission" date="2024-04" db="EMBL/GenBank/DDBJ databases">
        <title>Tritrichomonas musculus Genome.</title>
        <authorList>
            <person name="Alves-Ferreira E."/>
            <person name="Grigg M."/>
            <person name="Lorenzi H."/>
            <person name="Galac M."/>
        </authorList>
    </citation>
    <scope>NUCLEOTIDE SEQUENCE [LARGE SCALE GENOMIC DNA]</scope>
    <source>
        <strain evidence="3 4">EAF2021</strain>
    </source>
</reference>
<dbReference type="CDD" id="cd07061">
    <property type="entry name" value="HP_HAP_like"/>
    <property type="match status" value="1"/>
</dbReference>
<dbReference type="InterPro" id="IPR033379">
    <property type="entry name" value="Acid_Pase_AS"/>
</dbReference>
<dbReference type="InterPro" id="IPR050645">
    <property type="entry name" value="Histidine_acid_phosphatase"/>
</dbReference>
<comment type="caution">
    <text evidence="3">The sequence shown here is derived from an EMBL/GenBank/DDBJ whole genome shotgun (WGS) entry which is preliminary data.</text>
</comment>
<evidence type="ECO:0000313" key="4">
    <source>
        <dbReference type="Proteomes" id="UP001470230"/>
    </source>
</evidence>
<evidence type="ECO:0000256" key="1">
    <source>
        <dbReference type="ARBA" id="ARBA00005375"/>
    </source>
</evidence>
<keyword evidence="4" id="KW-1185">Reference proteome</keyword>
<proteinExistence type="inferred from homology"/>
<gene>
    <name evidence="3" type="ORF">M9Y10_036791</name>
</gene>
<dbReference type="PANTHER" id="PTHR11567">
    <property type="entry name" value="ACID PHOSPHATASE-RELATED"/>
    <property type="match status" value="1"/>
</dbReference>